<dbReference type="CDD" id="cd04301">
    <property type="entry name" value="NAT_SF"/>
    <property type="match status" value="1"/>
</dbReference>
<dbReference type="Gene3D" id="3.40.630.30">
    <property type="match status" value="1"/>
</dbReference>
<dbReference type="PROSITE" id="PS51729">
    <property type="entry name" value="GNAT_YJDJ"/>
    <property type="match status" value="1"/>
</dbReference>
<evidence type="ECO:0000313" key="3">
    <source>
        <dbReference type="EMBL" id="KKI49772.1"/>
    </source>
</evidence>
<dbReference type="RefSeq" id="WP_046444583.1">
    <property type="nucleotide sequence ID" value="NZ_CAUERS010000002.1"/>
</dbReference>
<dbReference type="InterPro" id="IPR031165">
    <property type="entry name" value="GNAT_YJDJ"/>
</dbReference>
<dbReference type="InterPro" id="IPR000182">
    <property type="entry name" value="GNAT_dom"/>
</dbReference>
<evidence type="ECO:0000259" key="1">
    <source>
        <dbReference type="PROSITE" id="PS51186"/>
    </source>
</evidence>
<dbReference type="Pfam" id="PF14542">
    <property type="entry name" value="Acetyltransf_CG"/>
    <property type="match status" value="1"/>
</dbReference>
<proteinExistence type="predicted"/>
<accession>A0A0M2NH74</accession>
<dbReference type="PROSITE" id="PS51186">
    <property type="entry name" value="GNAT"/>
    <property type="match status" value="1"/>
</dbReference>
<evidence type="ECO:0000259" key="2">
    <source>
        <dbReference type="PROSITE" id="PS51729"/>
    </source>
</evidence>
<comment type="caution">
    <text evidence="3">The sequence shown here is derived from an EMBL/GenBank/DDBJ whole genome shotgun (WGS) entry which is preliminary data.</text>
</comment>
<evidence type="ECO:0000313" key="4">
    <source>
        <dbReference type="Proteomes" id="UP000034076"/>
    </source>
</evidence>
<protein>
    <submittedName>
        <fullName evidence="3">Uncharacterized protein</fullName>
    </submittedName>
</protein>
<dbReference type="STRING" id="270498.CHK_2793"/>
<feature type="domain" description="N-acetyltransferase" evidence="2">
    <location>
        <begin position="2"/>
        <end position="90"/>
    </location>
</feature>
<reference evidence="3 4" key="1">
    <citation type="submission" date="2015-04" db="EMBL/GenBank/DDBJ databases">
        <title>Draft genome sequence of bacteremic isolate Catabacter hongkongensis type strain HKU16T.</title>
        <authorList>
            <person name="Lau S.K."/>
            <person name="Teng J.L."/>
            <person name="Huang Y."/>
            <person name="Curreem S.O."/>
            <person name="Tsui S.K."/>
            <person name="Woo P.C."/>
        </authorList>
    </citation>
    <scope>NUCLEOTIDE SEQUENCE [LARGE SCALE GENOMIC DNA]</scope>
    <source>
        <strain evidence="3 4">HKU16</strain>
    </source>
</reference>
<dbReference type="OrthoDB" id="9793389at2"/>
<sequence length="91" mass="10216">MNFEYEENRIYANDENGNLIAEITFPPVSDDTVIIDHTFVDPSLRGQGVAAKLVRAATDQIRETGKKAEVSCVYAVRWFDEHPDDCDILVG</sequence>
<name>A0A0M2NH74_9FIRM</name>
<feature type="domain" description="N-acetyltransferase" evidence="1">
    <location>
        <begin position="1"/>
        <end position="91"/>
    </location>
</feature>
<dbReference type="Proteomes" id="UP000034076">
    <property type="component" value="Unassembled WGS sequence"/>
</dbReference>
<gene>
    <name evidence="3" type="ORF">CHK_2793</name>
</gene>
<dbReference type="SUPFAM" id="SSF55729">
    <property type="entry name" value="Acyl-CoA N-acyltransferases (Nat)"/>
    <property type="match status" value="1"/>
</dbReference>
<keyword evidence="4" id="KW-1185">Reference proteome</keyword>
<dbReference type="PANTHER" id="PTHR31435:SF10">
    <property type="entry name" value="BSR4717 PROTEIN"/>
    <property type="match status" value="1"/>
</dbReference>
<dbReference type="GO" id="GO:0016747">
    <property type="term" value="F:acyltransferase activity, transferring groups other than amino-acyl groups"/>
    <property type="evidence" value="ECO:0007669"/>
    <property type="project" value="InterPro"/>
</dbReference>
<organism evidence="3 4">
    <name type="scientific">Christensenella hongkongensis</name>
    <dbReference type="NCBI Taxonomy" id="270498"/>
    <lineage>
        <taxon>Bacteria</taxon>
        <taxon>Bacillati</taxon>
        <taxon>Bacillota</taxon>
        <taxon>Clostridia</taxon>
        <taxon>Christensenellales</taxon>
        <taxon>Christensenellaceae</taxon>
        <taxon>Christensenella</taxon>
    </lineage>
</organism>
<dbReference type="AlphaFoldDB" id="A0A0M2NH74"/>
<dbReference type="PANTHER" id="PTHR31435">
    <property type="entry name" value="PROTEIN NATD1"/>
    <property type="match status" value="1"/>
</dbReference>
<dbReference type="InterPro" id="IPR045057">
    <property type="entry name" value="Gcn5-rel_NAT"/>
</dbReference>
<dbReference type="EMBL" id="LAYJ01000123">
    <property type="protein sequence ID" value="KKI49772.1"/>
    <property type="molecule type" value="Genomic_DNA"/>
</dbReference>
<dbReference type="InterPro" id="IPR016181">
    <property type="entry name" value="Acyl_CoA_acyltransferase"/>
</dbReference>